<evidence type="ECO:0000256" key="5">
    <source>
        <dbReference type="ARBA" id="ARBA00022801"/>
    </source>
</evidence>
<dbReference type="Gene3D" id="3.20.20.80">
    <property type="entry name" value="Glycosidases"/>
    <property type="match status" value="1"/>
</dbReference>
<name>A0A2K1QH89_9PEZI</name>
<dbReference type="PANTHER" id="PTHR31297:SF34">
    <property type="entry name" value="GLUCAN 1,3-BETA-GLUCOSIDASE 2"/>
    <property type="match status" value="1"/>
</dbReference>
<keyword evidence="21" id="KW-1185">Reference proteome</keyword>
<evidence type="ECO:0000256" key="11">
    <source>
        <dbReference type="ARBA" id="ARBA00023316"/>
    </source>
</evidence>
<accession>A0A2K1QH89</accession>
<dbReference type="AlphaFoldDB" id="A0A2K1QH89"/>
<organism evidence="20 21">
    <name type="scientific">Sphaceloma murrayae</name>
    <dbReference type="NCBI Taxonomy" id="2082308"/>
    <lineage>
        <taxon>Eukaryota</taxon>
        <taxon>Fungi</taxon>
        <taxon>Dikarya</taxon>
        <taxon>Ascomycota</taxon>
        <taxon>Pezizomycotina</taxon>
        <taxon>Dothideomycetes</taxon>
        <taxon>Dothideomycetidae</taxon>
        <taxon>Myriangiales</taxon>
        <taxon>Elsinoaceae</taxon>
        <taxon>Sphaceloma</taxon>
    </lineage>
</organism>
<keyword evidence="18" id="KW-0732">Signal</keyword>
<dbReference type="SUPFAM" id="SSF51445">
    <property type="entry name" value="(Trans)glycosidases"/>
    <property type="match status" value="1"/>
</dbReference>
<feature type="region of interest" description="Disordered" evidence="17">
    <location>
        <begin position="46"/>
        <end position="69"/>
    </location>
</feature>
<evidence type="ECO:0000256" key="2">
    <source>
        <dbReference type="ARBA" id="ARBA00005641"/>
    </source>
</evidence>
<evidence type="ECO:0000256" key="12">
    <source>
        <dbReference type="ARBA" id="ARBA00036824"/>
    </source>
</evidence>
<evidence type="ECO:0000256" key="18">
    <source>
        <dbReference type="SAM" id="SignalP"/>
    </source>
</evidence>
<feature type="chain" id="PRO_5014388327" description="glucan 1,3-beta-glucosidase" evidence="18">
    <location>
        <begin position="19"/>
        <end position="477"/>
    </location>
</feature>
<dbReference type="STRING" id="2082308.A0A2K1QH89"/>
<dbReference type="InterPro" id="IPR050386">
    <property type="entry name" value="Glycosyl_hydrolase_5"/>
</dbReference>
<dbReference type="GO" id="GO:0005576">
    <property type="term" value="C:extracellular region"/>
    <property type="evidence" value="ECO:0007669"/>
    <property type="project" value="TreeGrafter"/>
</dbReference>
<evidence type="ECO:0000256" key="4">
    <source>
        <dbReference type="ARBA" id="ARBA00022692"/>
    </source>
</evidence>
<dbReference type="EC" id="3.2.1.58" evidence="14"/>
<keyword evidence="4" id="KW-0812">Transmembrane</keyword>
<keyword evidence="5 16" id="KW-0378">Hydrolase</keyword>
<proteinExistence type="inferred from homology"/>
<dbReference type="GO" id="GO:0071555">
    <property type="term" value="P:cell wall organization"/>
    <property type="evidence" value="ECO:0007669"/>
    <property type="project" value="UniProtKB-KW"/>
</dbReference>
<dbReference type="Pfam" id="PF00150">
    <property type="entry name" value="Cellulase"/>
    <property type="match status" value="1"/>
</dbReference>
<feature type="signal peptide" evidence="18">
    <location>
        <begin position="1"/>
        <end position="18"/>
    </location>
</feature>
<evidence type="ECO:0000259" key="19">
    <source>
        <dbReference type="Pfam" id="PF00150"/>
    </source>
</evidence>
<keyword evidence="11" id="KW-0961">Cell wall biogenesis/degradation</keyword>
<evidence type="ECO:0000256" key="9">
    <source>
        <dbReference type="ARBA" id="ARBA00023180"/>
    </source>
</evidence>
<evidence type="ECO:0000256" key="13">
    <source>
        <dbReference type="ARBA" id="ARBA00037126"/>
    </source>
</evidence>
<evidence type="ECO:0000256" key="1">
    <source>
        <dbReference type="ARBA" id="ARBA00004401"/>
    </source>
</evidence>
<comment type="similarity">
    <text evidence="2 16">Belongs to the glycosyl hydrolase 5 (cellulase A) family.</text>
</comment>
<feature type="compositionally biased region" description="Polar residues" evidence="17">
    <location>
        <begin position="59"/>
        <end position="69"/>
    </location>
</feature>
<dbReference type="OrthoDB" id="62120at2759"/>
<dbReference type="InterPro" id="IPR017853">
    <property type="entry name" value="GH"/>
</dbReference>
<protein>
    <recommendedName>
        <fullName evidence="14">glucan 1,3-beta-glucosidase</fullName>
        <ecNumber evidence="14">3.2.1.58</ecNumber>
    </recommendedName>
    <alternativeName>
        <fullName evidence="15">Exo-1,3-beta-glucanase D</fullName>
    </alternativeName>
</protein>
<dbReference type="InterPro" id="IPR001547">
    <property type="entry name" value="Glyco_hydro_5"/>
</dbReference>
<evidence type="ECO:0000313" key="20">
    <source>
        <dbReference type="EMBL" id="PNS14524.1"/>
    </source>
</evidence>
<dbReference type="EMBL" id="NKHZ01000086">
    <property type="protein sequence ID" value="PNS14524.1"/>
    <property type="molecule type" value="Genomic_DNA"/>
</dbReference>
<comment type="function">
    <text evidence="13">Glucosidase involved in the degradation of cellulosic biomass. Active on lichenan.</text>
</comment>
<dbReference type="GO" id="GO:0005886">
    <property type="term" value="C:plasma membrane"/>
    <property type="evidence" value="ECO:0007669"/>
    <property type="project" value="UniProtKB-SubCell"/>
</dbReference>
<evidence type="ECO:0000256" key="3">
    <source>
        <dbReference type="ARBA" id="ARBA00022475"/>
    </source>
</evidence>
<gene>
    <name evidence="20" type="ORF">CAC42_3810</name>
</gene>
<comment type="subcellular location">
    <subcellularLocation>
        <location evidence="1">Cell membrane</location>
        <topology evidence="1">Single-pass type II membrane protein</topology>
    </subcellularLocation>
</comment>
<comment type="catalytic activity">
    <reaction evidence="12">
        <text>Successive hydrolysis of beta-D-glucose units from the non-reducing ends of (1-&gt;3)-beta-D-glucans, releasing alpha-glucose.</text>
        <dbReference type="EC" id="3.2.1.58"/>
    </reaction>
</comment>
<keyword evidence="8" id="KW-0472">Membrane</keyword>
<dbReference type="Proteomes" id="UP000243797">
    <property type="component" value="Unassembled WGS sequence"/>
</dbReference>
<dbReference type="GO" id="GO:0009251">
    <property type="term" value="P:glucan catabolic process"/>
    <property type="evidence" value="ECO:0007669"/>
    <property type="project" value="TreeGrafter"/>
</dbReference>
<reference evidence="20 21" key="1">
    <citation type="submission" date="2017-06" db="EMBL/GenBank/DDBJ databases">
        <title>Draft genome sequence of a variant of Elsinoe murrayae.</title>
        <authorList>
            <person name="Cheng Q."/>
        </authorList>
    </citation>
    <scope>NUCLEOTIDE SEQUENCE [LARGE SCALE GENOMIC DNA]</scope>
    <source>
        <strain evidence="20 21">CQ-2017a</strain>
    </source>
</reference>
<evidence type="ECO:0000313" key="21">
    <source>
        <dbReference type="Proteomes" id="UP000243797"/>
    </source>
</evidence>
<comment type="caution">
    <text evidence="20">The sequence shown here is derived from an EMBL/GenBank/DDBJ whole genome shotgun (WGS) entry which is preliminary data.</text>
</comment>
<dbReference type="InParanoid" id="A0A2K1QH89"/>
<keyword evidence="6" id="KW-0735">Signal-anchor</keyword>
<evidence type="ECO:0000256" key="10">
    <source>
        <dbReference type="ARBA" id="ARBA00023295"/>
    </source>
</evidence>
<keyword evidence="3" id="KW-1003">Cell membrane</keyword>
<feature type="domain" description="Glycoside hydrolase family 5" evidence="19">
    <location>
        <begin position="137"/>
        <end position="440"/>
    </location>
</feature>
<evidence type="ECO:0000256" key="17">
    <source>
        <dbReference type="SAM" id="MobiDB-lite"/>
    </source>
</evidence>
<evidence type="ECO:0000256" key="16">
    <source>
        <dbReference type="RuleBase" id="RU361153"/>
    </source>
</evidence>
<dbReference type="PANTHER" id="PTHR31297">
    <property type="entry name" value="GLUCAN ENDO-1,6-BETA-GLUCOSIDASE B"/>
    <property type="match status" value="1"/>
</dbReference>
<evidence type="ECO:0000256" key="15">
    <source>
        <dbReference type="ARBA" id="ARBA00041260"/>
    </source>
</evidence>
<dbReference type="GO" id="GO:0004338">
    <property type="term" value="F:glucan exo-1,3-beta-glucosidase activity"/>
    <property type="evidence" value="ECO:0007669"/>
    <property type="project" value="UniProtKB-EC"/>
</dbReference>
<evidence type="ECO:0000256" key="8">
    <source>
        <dbReference type="ARBA" id="ARBA00023136"/>
    </source>
</evidence>
<evidence type="ECO:0000256" key="7">
    <source>
        <dbReference type="ARBA" id="ARBA00022989"/>
    </source>
</evidence>
<evidence type="ECO:0000256" key="6">
    <source>
        <dbReference type="ARBA" id="ARBA00022968"/>
    </source>
</evidence>
<keyword evidence="7" id="KW-1133">Transmembrane helix</keyword>
<keyword evidence="9" id="KW-0325">Glycoprotein</keyword>
<sequence>MHFIGVLTLALWTADVVALPAGLVARNGPLLTEGSTVGYEVAARAQPGADPPRAKPAPTSHTISQSVSPSDTDAVTSILQTAAPNTGHSMAKQDKIRGVNLGGWLVLEKWMTPDVFQGPFANAMDQWTFDEIQGSAEALEEHWSTFITEKDIAQLASWGINTLRIPIGYWAYNHTTGAPYKSGADKYLDQALQWSRTHKLRVLIDLHGVPGSQNGFDNSGQAGKALWQQGDNMRGANVALEQIAAKYGSQDYADVVWGIQLVNEPISWSDPVNPQKTHEWAQSTFRQLQSSQPSAYKIIMHDAFETTKKWEDLGKELNANSTSDPAFWIDTHLYQNQVDEDSKLNQEQHIEKACKWATTHLLPNTPQVPVIVGEFSAQTNVCVNPDGTSIAGKQCSTQGCQCSVEDMAKWRQPMKDATTKFLEAELDTFEGNAAGWFLWSYKAPGTWGLANLMDHGILGKTVTNRKFPGQCQQYSAA</sequence>
<evidence type="ECO:0000256" key="14">
    <source>
        <dbReference type="ARBA" id="ARBA00038929"/>
    </source>
</evidence>
<keyword evidence="10 16" id="KW-0326">Glycosidase</keyword>
<dbReference type="GO" id="GO:0009986">
    <property type="term" value="C:cell surface"/>
    <property type="evidence" value="ECO:0007669"/>
    <property type="project" value="TreeGrafter"/>
</dbReference>